<evidence type="ECO:0000256" key="3">
    <source>
        <dbReference type="ARBA" id="ARBA00022741"/>
    </source>
</evidence>
<dbReference type="PROSITE" id="PS50893">
    <property type="entry name" value="ABC_TRANSPORTER_2"/>
    <property type="match status" value="1"/>
</dbReference>
<evidence type="ECO:0000256" key="4">
    <source>
        <dbReference type="ARBA" id="ARBA00022840"/>
    </source>
</evidence>
<name>A0A162F3T0_9BACI</name>
<keyword evidence="7" id="KW-1185">Reference proteome</keyword>
<comment type="caution">
    <text evidence="6">The sequence shown here is derived from an EMBL/GenBank/DDBJ whole genome shotgun (WGS) entry which is preliminary data.</text>
</comment>
<accession>A0A162F3T0</accession>
<dbReference type="InterPro" id="IPR003593">
    <property type="entry name" value="AAA+_ATPase"/>
</dbReference>
<evidence type="ECO:0000313" key="7">
    <source>
        <dbReference type="Proteomes" id="UP000075806"/>
    </source>
</evidence>
<reference evidence="6" key="1">
    <citation type="submission" date="2016-02" db="EMBL/GenBank/DDBJ databases">
        <title>Genome sequence of Bacillus trypoxylicola KCTC 13244(T).</title>
        <authorList>
            <person name="Jeong H."/>
            <person name="Park S.-H."/>
            <person name="Choi S.-K."/>
        </authorList>
    </citation>
    <scope>NUCLEOTIDE SEQUENCE [LARGE SCALE GENOMIC DNA]</scope>
    <source>
        <strain evidence="6">KCTC 13244</strain>
    </source>
</reference>
<gene>
    <name evidence="6" type="ORF">AZF04_14710</name>
</gene>
<keyword evidence="2" id="KW-0813">Transport</keyword>
<dbReference type="RefSeq" id="WP_061947589.1">
    <property type="nucleotide sequence ID" value="NZ_LTAO01000002.1"/>
</dbReference>
<evidence type="ECO:0000259" key="5">
    <source>
        <dbReference type="PROSITE" id="PS50893"/>
    </source>
</evidence>
<evidence type="ECO:0000256" key="2">
    <source>
        <dbReference type="ARBA" id="ARBA00022448"/>
    </source>
</evidence>
<dbReference type="OrthoDB" id="9804819at2"/>
<dbReference type="SMART" id="SM00382">
    <property type="entry name" value="AAA"/>
    <property type="match status" value="1"/>
</dbReference>
<sequence length="308" mass="34852">MSKAIIEVKQITKHFKAKAVVDQVDFKVYEGEIFGLIGPNGAGKSTLLKMIGGLIFPSSGEISLFNTKMRGNHAYFERMGLLIEEPGIFPHYSAYKNLDLMAISYGLTDRKKYINELLNLVGLGDVDRIKVKNFSMGMKQRLGIAIALIGSPDVLILDEPINGLDPQGISEIRKLIQELNKKGITIIISSHILEELSKVATRYVILNHGKVVENISKKELFLQFEERVELEVEELKQAIPILERHLNIQKYKVMNEHSIYIYDNHVKNQQIIKILTENGIVIHSLTKHKQSLEDYFLKRTGSGGESHD</sequence>
<dbReference type="SUPFAM" id="SSF52540">
    <property type="entry name" value="P-loop containing nucleoside triphosphate hydrolases"/>
    <property type="match status" value="1"/>
</dbReference>
<dbReference type="AlphaFoldDB" id="A0A162F3T0"/>
<dbReference type="Gene3D" id="3.40.50.300">
    <property type="entry name" value="P-loop containing nucleotide triphosphate hydrolases"/>
    <property type="match status" value="1"/>
</dbReference>
<dbReference type="Pfam" id="PF00005">
    <property type="entry name" value="ABC_tran"/>
    <property type="match status" value="1"/>
</dbReference>
<dbReference type="GO" id="GO:0016887">
    <property type="term" value="F:ATP hydrolysis activity"/>
    <property type="evidence" value="ECO:0007669"/>
    <property type="project" value="InterPro"/>
</dbReference>
<keyword evidence="3" id="KW-0547">Nucleotide-binding</keyword>
<dbReference type="InterPro" id="IPR027417">
    <property type="entry name" value="P-loop_NTPase"/>
</dbReference>
<dbReference type="EMBL" id="LTAO01000002">
    <property type="protein sequence ID" value="KYG34432.1"/>
    <property type="molecule type" value="Genomic_DNA"/>
</dbReference>
<evidence type="ECO:0000256" key="1">
    <source>
        <dbReference type="ARBA" id="ARBA00005417"/>
    </source>
</evidence>
<dbReference type="InterPro" id="IPR003439">
    <property type="entry name" value="ABC_transporter-like_ATP-bd"/>
</dbReference>
<dbReference type="Proteomes" id="UP000075806">
    <property type="component" value="Unassembled WGS sequence"/>
</dbReference>
<dbReference type="STRING" id="519424.AZF04_14710"/>
<comment type="similarity">
    <text evidence="1">Belongs to the ABC transporter superfamily.</text>
</comment>
<protein>
    <recommendedName>
        <fullName evidence="5">ABC transporter domain-containing protein</fullName>
    </recommendedName>
</protein>
<evidence type="ECO:0000313" key="6">
    <source>
        <dbReference type="EMBL" id="KYG34432.1"/>
    </source>
</evidence>
<dbReference type="PANTHER" id="PTHR43335:SF8">
    <property type="entry name" value="ABC TRANSPORTER, ATP-BINDING PROTEIN"/>
    <property type="match status" value="1"/>
</dbReference>
<dbReference type="GO" id="GO:0005524">
    <property type="term" value="F:ATP binding"/>
    <property type="evidence" value="ECO:0007669"/>
    <property type="project" value="UniProtKB-KW"/>
</dbReference>
<proteinExistence type="inferred from homology"/>
<organism evidence="6 7">
    <name type="scientific">Alkalihalobacillus trypoxylicola</name>
    <dbReference type="NCBI Taxonomy" id="519424"/>
    <lineage>
        <taxon>Bacteria</taxon>
        <taxon>Bacillati</taxon>
        <taxon>Bacillota</taxon>
        <taxon>Bacilli</taxon>
        <taxon>Bacillales</taxon>
        <taxon>Bacillaceae</taxon>
        <taxon>Alkalihalobacillus</taxon>
    </lineage>
</organism>
<feature type="domain" description="ABC transporter" evidence="5">
    <location>
        <begin position="6"/>
        <end position="233"/>
    </location>
</feature>
<dbReference type="PANTHER" id="PTHR43335">
    <property type="entry name" value="ABC TRANSPORTER, ATP-BINDING PROTEIN"/>
    <property type="match status" value="1"/>
</dbReference>
<keyword evidence="4" id="KW-0067">ATP-binding</keyword>